<dbReference type="PANTHER" id="PTHR43459:SF1">
    <property type="entry name" value="EG:BACN32G11.4 PROTEIN"/>
    <property type="match status" value="1"/>
</dbReference>
<dbReference type="Gene3D" id="3.90.226.10">
    <property type="entry name" value="2-enoyl-CoA Hydratase, Chain A, domain 1"/>
    <property type="match status" value="1"/>
</dbReference>
<dbReference type="InterPro" id="IPR014748">
    <property type="entry name" value="Enoyl-CoA_hydra_C"/>
</dbReference>
<evidence type="ECO:0000256" key="1">
    <source>
        <dbReference type="ARBA" id="ARBA00005254"/>
    </source>
</evidence>
<evidence type="ECO:0000256" key="2">
    <source>
        <dbReference type="RuleBase" id="RU003707"/>
    </source>
</evidence>
<accession>A0ABR9RT71</accession>
<dbReference type="PANTHER" id="PTHR43459">
    <property type="entry name" value="ENOYL-COA HYDRATASE"/>
    <property type="match status" value="1"/>
</dbReference>
<comment type="caution">
    <text evidence="3">The sequence shown here is derived from an EMBL/GenBank/DDBJ whole genome shotgun (WGS) entry which is preliminary data.</text>
</comment>
<dbReference type="InterPro" id="IPR018376">
    <property type="entry name" value="Enoyl-CoA_hyd/isom_CS"/>
</dbReference>
<protein>
    <submittedName>
        <fullName evidence="3">Enoyl-CoA hydratase/isomerase family protein</fullName>
    </submittedName>
</protein>
<dbReference type="RefSeq" id="WP_193638121.1">
    <property type="nucleotide sequence ID" value="NZ_JADCSA010000007.1"/>
</dbReference>
<dbReference type="CDD" id="cd06558">
    <property type="entry name" value="crotonase-like"/>
    <property type="match status" value="1"/>
</dbReference>
<proteinExistence type="inferred from homology"/>
<comment type="similarity">
    <text evidence="1 2">Belongs to the enoyl-CoA hydratase/isomerase family.</text>
</comment>
<gene>
    <name evidence="3" type="ORF">IEQ44_08990</name>
</gene>
<evidence type="ECO:0000313" key="4">
    <source>
        <dbReference type="Proteomes" id="UP000756387"/>
    </source>
</evidence>
<evidence type="ECO:0000313" key="3">
    <source>
        <dbReference type="EMBL" id="MBE7324788.1"/>
    </source>
</evidence>
<organism evidence="3 4">
    <name type="scientific">Nocardioides malaquae</name>
    <dbReference type="NCBI Taxonomy" id="2773426"/>
    <lineage>
        <taxon>Bacteria</taxon>
        <taxon>Bacillati</taxon>
        <taxon>Actinomycetota</taxon>
        <taxon>Actinomycetes</taxon>
        <taxon>Propionibacteriales</taxon>
        <taxon>Nocardioidaceae</taxon>
        <taxon>Nocardioides</taxon>
    </lineage>
</organism>
<dbReference type="Gene3D" id="1.10.12.10">
    <property type="entry name" value="Lyase 2-enoyl-coa Hydratase, Chain A, domain 2"/>
    <property type="match status" value="1"/>
</dbReference>
<name>A0ABR9RT71_9ACTN</name>
<reference evidence="3 4" key="1">
    <citation type="submission" date="2020-10" db="EMBL/GenBank/DDBJ databases">
        <title>Nocardioides sp. isolated from sludge.</title>
        <authorList>
            <person name="Zhang X."/>
        </authorList>
    </citation>
    <scope>NUCLEOTIDE SEQUENCE [LARGE SCALE GENOMIC DNA]</scope>
    <source>
        <strain evidence="3 4">Y6</strain>
    </source>
</reference>
<dbReference type="Proteomes" id="UP000756387">
    <property type="component" value="Unassembled WGS sequence"/>
</dbReference>
<dbReference type="InterPro" id="IPR001753">
    <property type="entry name" value="Enoyl-CoA_hydra/iso"/>
</dbReference>
<dbReference type="Pfam" id="PF00378">
    <property type="entry name" value="ECH_1"/>
    <property type="match status" value="1"/>
</dbReference>
<sequence length="258" mass="27875">MSDQDLLVTSADGVVTVVFNRPQRHNAFTKAMYTEMLDLFTDLKDRPDVRVVVLRGAGGRAFAAGNEISDFLEADAAAYEEWIREMLQALFELPQVTIAAVDGVCVGGGLAVATHCDIRIATPDSRFGYPIAKTLGNALSGPVVYRCQAAFGESTTRSMLLTGRLVDADRAYDLGALVEVTEDLNGSIDKLVAEVTGASATTQRATKRQLNAYAARAEAAPDFDEQMLREVYTGPDFTEGVRAFLAKEKPKFGQGDHS</sequence>
<dbReference type="EMBL" id="JADCSA010000007">
    <property type="protein sequence ID" value="MBE7324788.1"/>
    <property type="molecule type" value="Genomic_DNA"/>
</dbReference>
<dbReference type="SUPFAM" id="SSF52096">
    <property type="entry name" value="ClpP/crotonase"/>
    <property type="match status" value="1"/>
</dbReference>
<dbReference type="InterPro" id="IPR029045">
    <property type="entry name" value="ClpP/crotonase-like_dom_sf"/>
</dbReference>
<dbReference type="PROSITE" id="PS00166">
    <property type="entry name" value="ENOYL_COA_HYDRATASE"/>
    <property type="match status" value="1"/>
</dbReference>
<keyword evidence="4" id="KW-1185">Reference proteome</keyword>